<evidence type="ECO:0000256" key="4">
    <source>
        <dbReference type="ARBA" id="ARBA00023186"/>
    </source>
</evidence>
<dbReference type="RefSeq" id="WP_281819546.1">
    <property type="nucleotide sequence ID" value="NZ_BRLB01000027.1"/>
</dbReference>
<dbReference type="NCBIfam" id="NF009488">
    <property type="entry name" value="PRK12850.1"/>
    <property type="match status" value="1"/>
</dbReference>
<comment type="caution">
    <text evidence="6">Lacks conserved residue(s) required for the propagation of feature annotation.</text>
</comment>
<dbReference type="SUPFAM" id="SSF52029">
    <property type="entry name" value="GroEL apical domain-like"/>
    <property type="match status" value="1"/>
</dbReference>
<dbReference type="HAMAP" id="MF_00600">
    <property type="entry name" value="CH60"/>
    <property type="match status" value="1"/>
</dbReference>
<dbReference type="NCBIfam" id="TIGR02348">
    <property type="entry name" value="GroEL"/>
    <property type="match status" value="1"/>
</dbReference>
<comment type="subcellular location">
    <subcellularLocation>
        <location evidence="6">Cytoplasm</location>
    </subcellularLocation>
</comment>
<evidence type="ECO:0000256" key="5">
    <source>
        <dbReference type="ARBA" id="ARBA00023235"/>
    </source>
</evidence>
<dbReference type="InterPro" id="IPR027409">
    <property type="entry name" value="GroEL-like_apical_dom_sf"/>
</dbReference>
<dbReference type="InterPro" id="IPR002423">
    <property type="entry name" value="Cpn60/GroEL/TCP-1"/>
</dbReference>
<evidence type="ECO:0000256" key="7">
    <source>
        <dbReference type="RuleBase" id="RU000418"/>
    </source>
</evidence>
<dbReference type="Pfam" id="PF00118">
    <property type="entry name" value="Cpn60_TCP1"/>
    <property type="match status" value="1"/>
</dbReference>
<keyword evidence="3 6" id="KW-0067">ATP-binding</keyword>
<dbReference type="InterPro" id="IPR001844">
    <property type="entry name" value="Cpn60/GroEL"/>
</dbReference>
<evidence type="ECO:0000256" key="8">
    <source>
        <dbReference type="RuleBase" id="RU000419"/>
    </source>
</evidence>
<dbReference type="PRINTS" id="PR00298">
    <property type="entry name" value="CHAPERONIN60"/>
</dbReference>
<dbReference type="CDD" id="cd03344">
    <property type="entry name" value="GroEL"/>
    <property type="match status" value="1"/>
</dbReference>
<feature type="binding site" evidence="6">
    <location>
        <begin position="29"/>
        <end position="32"/>
    </location>
    <ligand>
        <name>ATP</name>
        <dbReference type="ChEBI" id="CHEBI:30616"/>
    </ligand>
</feature>
<dbReference type="FunFam" id="3.50.7.10:FF:000001">
    <property type="entry name" value="60 kDa chaperonin"/>
    <property type="match status" value="1"/>
</dbReference>
<gene>
    <name evidence="6 9" type="primary">groL</name>
    <name evidence="6" type="synonym">groEL</name>
    <name evidence="9" type="ORF">SH1V18_46100</name>
</gene>
<dbReference type="InterPro" id="IPR027410">
    <property type="entry name" value="TCP-1-like_intermed_sf"/>
</dbReference>
<keyword evidence="10" id="KW-1185">Reference proteome</keyword>
<name>A0A9W6DGZ0_9FIRM</name>
<dbReference type="PROSITE" id="PS00296">
    <property type="entry name" value="CHAPERONINS_CPN60"/>
    <property type="match status" value="1"/>
</dbReference>
<dbReference type="Gene3D" id="3.50.7.10">
    <property type="entry name" value="GroEL"/>
    <property type="match status" value="1"/>
</dbReference>
<dbReference type="GO" id="GO:0042026">
    <property type="term" value="P:protein refolding"/>
    <property type="evidence" value="ECO:0007669"/>
    <property type="project" value="UniProtKB-UniRule"/>
</dbReference>
<feature type="binding site" evidence="6">
    <location>
        <begin position="86"/>
        <end position="90"/>
    </location>
    <ligand>
        <name>ATP</name>
        <dbReference type="ChEBI" id="CHEBI:30616"/>
    </ligand>
</feature>
<evidence type="ECO:0000256" key="2">
    <source>
        <dbReference type="ARBA" id="ARBA00022741"/>
    </source>
</evidence>
<dbReference type="GO" id="GO:0005524">
    <property type="term" value="F:ATP binding"/>
    <property type="evidence" value="ECO:0007669"/>
    <property type="project" value="UniProtKB-UniRule"/>
</dbReference>
<sequence length="542" mass="57458">MAKEIKFGAEARTALEAGVNQLANTVKVTLGPKGRNVVLDKKFGTPLITNDGVTIAKEIELEDAFENMGAQLVKEVATKTNDVAGDGTTTATVLAQSMIQEGIKNIAAGANPIILRRGMKEATKITVDAIKDMSSALTGKDQIAKVAAISGGDEEVGALIADAMEKVSNDGVITIEESKTMDTELELVEGMQFDRGYLSPYMATDMDKMVAELDNPYILITDKKISNIQEILPILEQIIQSGSKLLIIAEDVEGEALATLVLNRLRGTFSVVAVKAPGFGDRRKAMLQDIAILTGGTVISEEVGLDLKETTMEMLGKAKSVKVQKENTIIVDGAGAKEDIDARVSQIRAQIEETTSDFDREKLQERLAKMAGGVAVIKVGAATETEMQEKKLRMEDALAATRAAVEEGIVAGGGTAYIHASKEVAKLADNAEGDEKTGINIILKALESPLRQIVTNAGLEGSVVVNKVKESEVNVGFNALTEEYVDMVSTGIIDPTKVTRSALQNATSVASTLLTTESVVADIKEDEPAMPMGGGAPGMGMM</sequence>
<comment type="similarity">
    <text evidence="1 6 7">Belongs to the chaperonin (HSP60) family.</text>
</comment>
<comment type="subunit">
    <text evidence="6 8">Forms a cylinder of 14 subunits composed of two heptameric rings stacked back-to-back. Interacts with the co-chaperonin GroES.</text>
</comment>
<dbReference type="SUPFAM" id="SSF48592">
    <property type="entry name" value="GroEL equatorial domain-like"/>
    <property type="match status" value="1"/>
</dbReference>
<proteinExistence type="inferred from homology"/>
<dbReference type="GO" id="GO:0051082">
    <property type="term" value="F:unfolded protein binding"/>
    <property type="evidence" value="ECO:0007669"/>
    <property type="project" value="UniProtKB-UniRule"/>
</dbReference>
<dbReference type="SUPFAM" id="SSF54849">
    <property type="entry name" value="GroEL-intermediate domain like"/>
    <property type="match status" value="1"/>
</dbReference>
<feature type="binding site" evidence="6">
    <location>
        <position position="494"/>
    </location>
    <ligand>
        <name>ATP</name>
        <dbReference type="ChEBI" id="CHEBI:30616"/>
    </ligand>
</feature>
<dbReference type="GO" id="GO:0005737">
    <property type="term" value="C:cytoplasm"/>
    <property type="evidence" value="ECO:0007669"/>
    <property type="project" value="UniProtKB-SubCell"/>
</dbReference>
<dbReference type="GO" id="GO:0016853">
    <property type="term" value="F:isomerase activity"/>
    <property type="evidence" value="ECO:0007669"/>
    <property type="project" value="UniProtKB-KW"/>
</dbReference>
<evidence type="ECO:0000313" key="10">
    <source>
        <dbReference type="Proteomes" id="UP001144256"/>
    </source>
</evidence>
<keyword evidence="2 6" id="KW-0547">Nucleotide-binding</keyword>
<reference evidence="9" key="1">
    <citation type="submission" date="2022-06" db="EMBL/GenBank/DDBJ databases">
        <title>Vallitalea longa sp. nov., an anaerobic bacterium isolated from marine sediment.</title>
        <authorList>
            <person name="Hirano S."/>
            <person name="Terahara T."/>
            <person name="Mori K."/>
            <person name="Hamada M."/>
            <person name="Matsumoto R."/>
            <person name="Kobayashi T."/>
        </authorList>
    </citation>
    <scope>NUCLEOTIDE SEQUENCE</scope>
    <source>
        <strain evidence="9">SH18-1</strain>
    </source>
</reference>
<dbReference type="Gene3D" id="3.30.260.10">
    <property type="entry name" value="TCP-1-like chaperonin intermediate domain"/>
    <property type="match status" value="1"/>
</dbReference>
<evidence type="ECO:0000256" key="6">
    <source>
        <dbReference type="HAMAP-Rule" id="MF_00600"/>
    </source>
</evidence>
<dbReference type="NCBIfam" id="NF000592">
    <property type="entry name" value="PRK00013.1"/>
    <property type="match status" value="1"/>
</dbReference>
<feature type="binding site" evidence="6">
    <location>
        <begin position="478"/>
        <end position="480"/>
    </location>
    <ligand>
        <name>ATP</name>
        <dbReference type="ChEBI" id="CHEBI:30616"/>
    </ligand>
</feature>
<dbReference type="InterPro" id="IPR027413">
    <property type="entry name" value="GROEL-like_equatorial_sf"/>
</dbReference>
<evidence type="ECO:0000256" key="1">
    <source>
        <dbReference type="ARBA" id="ARBA00006607"/>
    </source>
</evidence>
<keyword evidence="5 6" id="KW-0413">Isomerase</keyword>
<keyword evidence="6" id="KW-0963">Cytoplasm</keyword>
<dbReference type="EC" id="5.6.1.7" evidence="6"/>
<evidence type="ECO:0000256" key="3">
    <source>
        <dbReference type="ARBA" id="ARBA00022840"/>
    </source>
</evidence>
<feature type="binding site" evidence="6">
    <location>
        <position position="413"/>
    </location>
    <ligand>
        <name>ATP</name>
        <dbReference type="ChEBI" id="CHEBI:30616"/>
    </ligand>
</feature>
<comment type="function">
    <text evidence="6 8">Together with its co-chaperonin GroES, plays an essential role in assisting protein folding. The GroEL-GroES system forms a nano-cage that allows encapsulation of the non-native substrate proteins and provides a physical environment optimized to promote and accelerate protein folding.</text>
</comment>
<evidence type="ECO:0000313" key="9">
    <source>
        <dbReference type="EMBL" id="GKX32130.1"/>
    </source>
</evidence>
<dbReference type="NCBIfam" id="NF009487">
    <property type="entry name" value="PRK12849.1"/>
    <property type="match status" value="1"/>
</dbReference>
<dbReference type="PANTHER" id="PTHR45633">
    <property type="entry name" value="60 KDA HEAT SHOCK PROTEIN, MITOCHONDRIAL"/>
    <property type="match status" value="1"/>
</dbReference>
<dbReference type="EMBL" id="BRLB01000027">
    <property type="protein sequence ID" value="GKX32130.1"/>
    <property type="molecule type" value="Genomic_DNA"/>
</dbReference>
<comment type="caution">
    <text evidence="9">The sequence shown here is derived from an EMBL/GenBank/DDBJ whole genome shotgun (WGS) entry which is preliminary data.</text>
</comment>
<dbReference type="GO" id="GO:0140662">
    <property type="term" value="F:ATP-dependent protein folding chaperone"/>
    <property type="evidence" value="ECO:0007669"/>
    <property type="project" value="InterPro"/>
</dbReference>
<dbReference type="Gene3D" id="1.10.560.10">
    <property type="entry name" value="GroEL-like equatorial domain"/>
    <property type="match status" value="1"/>
</dbReference>
<accession>A0A9W6DGZ0</accession>
<dbReference type="InterPro" id="IPR018370">
    <property type="entry name" value="Chaperonin_Cpn60_CS"/>
</dbReference>
<dbReference type="AlphaFoldDB" id="A0A9W6DGZ0"/>
<dbReference type="Proteomes" id="UP001144256">
    <property type="component" value="Unassembled WGS sequence"/>
</dbReference>
<protein>
    <recommendedName>
        <fullName evidence="6">Chaperonin GroEL</fullName>
        <ecNumber evidence="6">5.6.1.7</ecNumber>
    </recommendedName>
    <alternativeName>
        <fullName evidence="6">60 kDa chaperonin</fullName>
    </alternativeName>
    <alternativeName>
        <fullName evidence="6">Chaperonin-60</fullName>
        <shortName evidence="6">Cpn60</shortName>
    </alternativeName>
</protein>
<dbReference type="NCBIfam" id="NF009489">
    <property type="entry name" value="PRK12851.1"/>
    <property type="match status" value="1"/>
</dbReference>
<keyword evidence="4 6" id="KW-0143">Chaperone</keyword>
<organism evidence="9 10">
    <name type="scientific">Vallitalea longa</name>
    <dbReference type="NCBI Taxonomy" id="2936439"/>
    <lineage>
        <taxon>Bacteria</taxon>
        <taxon>Bacillati</taxon>
        <taxon>Bacillota</taxon>
        <taxon>Clostridia</taxon>
        <taxon>Lachnospirales</taxon>
        <taxon>Vallitaleaceae</taxon>
        <taxon>Vallitalea</taxon>
    </lineage>
</organism>